<evidence type="ECO:0000259" key="3">
    <source>
        <dbReference type="Pfam" id="PF19701"/>
    </source>
</evidence>
<keyword evidence="2" id="KW-0812">Transmembrane</keyword>
<dbReference type="Proteomes" id="UP001596447">
    <property type="component" value="Unassembled WGS sequence"/>
</dbReference>
<keyword evidence="5" id="KW-1185">Reference proteome</keyword>
<dbReference type="AlphaFoldDB" id="A0ABD5Z0V0"/>
<evidence type="ECO:0000256" key="1">
    <source>
        <dbReference type="SAM" id="MobiDB-lite"/>
    </source>
</evidence>
<sequence>MFDTKLRQLRRLGYGWLVLQGIVSAVAPRIGIRLGMQAYGTAFENVGDLEPKEWYVDSTRAAGVGMVVTGLTGLFLEGRREESDESADTGERNETDETDESTDETDESIDESADGAVDGDAA</sequence>
<name>A0ABD5Z0V0_9EURY</name>
<evidence type="ECO:0000256" key="2">
    <source>
        <dbReference type="SAM" id="Phobius"/>
    </source>
</evidence>
<gene>
    <name evidence="4" type="ORF">ACFQJ9_05070</name>
</gene>
<dbReference type="InterPro" id="IPR045679">
    <property type="entry name" value="DUF6199"/>
</dbReference>
<reference evidence="4 5" key="1">
    <citation type="journal article" date="2019" name="Int. J. Syst. Evol. Microbiol.">
        <title>The Global Catalogue of Microorganisms (GCM) 10K type strain sequencing project: providing services to taxonomists for standard genome sequencing and annotation.</title>
        <authorList>
            <consortium name="The Broad Institute Genomics Platform"/>
            <consortium name="The Broad Institute Genome Sequencing Center for Infectious Disease"/>
            <person name="Wu L."/>
            <person name="Ma J."/>
        </authorList>
    </citation>
    <scope>NUCLEOTIDE SEQUENCE [LARGE SCALE GENOMIC DNA]</scope>
    <source>
        <strain evidence="4 5">XZGYJ-43</strain>
    </source>
</reference>
<keyword evidence="2" id="KW-1133">Transmembrane helix</keyword>
<proteinExistence type="predicted"/>
<feature type="compositionally biased region" description="Acidic residues" evidence="1">
    <location>
        <begin position="96"/>
        <end position="113"/>
    </location>
</feature>
<evidence type="ECO:0000313" key="5">
    <source>
        <dbReference type="Proteomes" id="UP001596447"/>
    </source>
</evidence>
<comment type="caution">
    <text evidence="4">The sequence shown here is derived from an EMBL/GenBank/DDBJ whole genome shotgun (WGS) entry which is preliminary data.</text>
</comment>
<organism evidence="4 5">
    <name type="scientific">Halospeciosus flavus</name>
    <dbReference type="NCBI Taxonomy" id="3032283"/>
    <lineage>
        <taxon>Archaea</taxon>
        <taxon>Methanobacteriati</taxon>
        <taxon>Methanobacteriota</taxon>
        <taxon>Stenosarchaea group</taxon>
        <taxon>Halobacteria</taxon>
        <taxon>Halobacteriales</taxon>
        <taxon>Halobacteriaceae</taxon>
        <taxon>Halospeciosus</taxon>
    </lineage>
</organism>
<dbReference type="EMBL" id="JBHTAR010000011">
    <property type="protein sequence ID" value="MFC7198797.1"/>
    <property type="molecule type" value="Genomic_DNA"/>
</dbReference>
<accession>A0ABD5Z0V0</accession>
<protein>
    <recommendedName>
        <fullName evidence="3">DUF6199 domain-containing protein</fullName>
    </recommendedName>
</protein>
<feature type="transmembrane region" description="Helical" evidence="2">
    <location>
        <begin position="12"/>
        <end position="34"/>
    </location>
</feature>
<evidence type="ECO:0000313" key="4">
    <source>
        <dbReference type="EMBL" id="MFC7198797.1"/>
    </source>
</evidence>
<feature type="domain" description="DUF6199" evidence="3">
    <location>
        <begin position="17"/>
        <end position="76"/>
    </location>
</feature>
<dbReference type="Pfam" id="PF19701">
    <property type="entry name" value="DUF6199"/>
    <property type="match status" value="1"/>
</dbReference>
<dbReference type="RefSeq" id="WP_279528755.1">
    <property type="nucleotide sequence ID" value="NZ_CP122312.1"/>
</dbReference>
<keyword evidence="2" id="KW-0472">Membrane</keyword>
<feature type="region of interest" description="Disordered" evidence="1">
    <location>
        <begin position="76"/>
        <end position="122"/>
    </location>
</feature>